<evidence type="ECO:0000313" key="3">
    <source>
        <dbReference type="EMBL" id="CAK1553741.1"/>
    </source>
</evidence>
<evidence type="ECO:0000256" key="1">
    <source>
        <dbReference type="SAM" id="SignalP"/>
    </source>
</evidence>
<dbReference type="PANTHER" id="PTHR21261:SF17">
    <property type="entry name" value="BEAT VI"/>
    <property type="match status" value="1"/>
</dbReference>
<comment type="caution">
    <text evidence="3">The sequence shown here is derived from an EMBL/GenBank/DDBJ whole genome shotgun (WGS) entry which is preliminary data.</text>
</comment>
<dbReference type="InterPro" id="IPR013783">
    <property type="entry name" value="Ig-like_fold"/>
</dbReference>
<keyword evidence="4" id="KW-1185">Reference proteome</keyword>
<feature type="signal peptide" evidence="1">
    <location>
        <begin position="1"/>
        <end position="18"/>
    </location>
</feature>
<feature type="chain" id="PRO_5043998925" description="Ig-like domain-containing protein" evidence="1">
    <location>
        <begin position="19"/>
        <end position="336"/>
    </location>
</feature>
<dbReference type="InterPro" id="IPR007110">
    <property type="entry name" value="Ig-like_dom"/>
</dbReference>
<protein>
    <recommendedName>
        <fullName evidence="2">Ig-like domain-containing protein</fullName>
    </recommendedName>
</protein>
<dbReference type="Proteomes" id="UP001497472">
    <property type="component" value="Unassembled WGS sequence"/>
</dbReference>
<organism evidence="3 4">
    <name type="scientific">Leptosia nina</name>
    <dbReference type="NCBI Taxonomy" id="320188"/>
    <lineage>
        <taxon>Eukaryota</taxon>
        <taxon>Metazoa</taxon>
        <taxon>Ecdysozoa</taxon>
        <taxon>Arthropoda</taxon>
        <taxon>Hexapoda</taxon>
        <taxon>Insecta</taxon>
        <taxon>Pterygota</taxon>
        <taxon>Neoptera</taxon>
        <taxon>Endopterygota</taxon>
        <taxon>Lepidoptera</taxon>
        <taxon>Glossata</taxon>
        <taxon>Ditrysia</taxon>
        <taxon>Papilionoidea</taxon>
        <taxon>Pieridae</taxon>
        <taxon>Pierinae</taxon>
        <taxon>Leptosia</taxon>
    </lineage>
</organism>
<dbReference type="FunFam" id="2.60.40.10:FF:000437">
    <property type="entry name" value="Beat-IIIc, isoform A"/>
    <property type="match status" value="1"/>
</dbReference>
<keyword evidence="1" id="KW-0732">Signal</keyword>
<name>A0AAV1JY33_9NEOP</name>
<evidence type="ECO:0000259" key="2">
    <source>
        <dbReference type="PROSITE" id="PS50835"/>
    </source>
</evidence>
<dbReference type="Gene3D" id="2.60.40.10">
    <property type="entry name" value="Immunoglobulins"/>
    <property type="match status" value="1"/>
</dbReference>
<dbReference type="EMBL" id="CAVLEF010000225">
    <property type="protein sequence ID" value="CAK1553741.1"/>
    <property type="molecule type" value="Genomic_DNA"/>
</dbReference>
<sequence>MASQFTAILLWLVGSVLGLRDIQLSVPEAVGVGSSATLGCRWALDTGEALYTVKWYHGAQEFFRFVPKELPNTRVFSQTGISVDISRSGAQQVVLRGASKGLSGRYRCEVSADAPFFHTVYKSAFMRVVELPDTAPIVGAQKSWYSVGDMLRANCTSPAADPPANLTWLLNGYEVKGLDIPPPDMSYNRKQPVISDASLEDANRIIFSPWDTGYEEATSRNMEERGIFESSTRASFRVEVSKNMSSEEEKSNKTSSFSQLIVRVQSSHFQKGRLNVTCVARILSVWSNSGVLILDEERPQIAPVMGSRDSNSGVELLRFSVVIEASCLLLLYWYGR</sequence>
<dbReference type="PROSITE" id="PS50835">
    <property type="entry name" value="IG_LIKE"/>
    <property type="match status" value="1"/>
</dbReference>
<gene>
    <name evidence="3" type="ORF">LNINA_LOCUS12709</name>
</gene>
<feature type="domain" description="Ig-like" evidence="2">
    <location>
        <begin position="33"/>
        <end position="111"/>
    </location>
</feature>
<dbReference type="PANTHER" id="PTHR21261">
    <property type="entry name" value="BEAT PROTEIN"/>
    <property type="match status" value="1"/>
</dbReference>
<accession>A0AAV1JY33</accession>
<reference evidence="3 4" key="1">
    <citation type="submission" date="2023-11" db="EMBL/GenBank/DDBJ databases">
        <authorList>
            <person name="Okamura Y."/>
        </authorList>
    </citation>
    <scope>NUCLEOTIDE SEQUENCE [LARGE SCALE GENOMIC DNA]</scope>
</reference>
<dbReference type="SUPFAM" id="SSF48726">
    <property type="entry name" value="Immunoglobulin"/>
    <property type="match status" value="1"/>
</dbReference>
<proteinExistence type="predicted"/>
<evidence type="ECO:0000313" key="4">
    <source>
        <dbReference type="Proteomes" id="UP001497472"/>
    </source>
</evidence>
<dbReference type="InterPro" id="IPR036179">
    <property type="entry name" value="Ig-like_dom_sf"/>
</dbReference>
<dbReference type="AlphaFoldDB" id="A0AAV1JY33"/>